<comment type="pathway">
    <text evidence="1 8 13">Porphyrin-containing compound metabolism; protoporphyrin-IX biosynthesis; 5-aminolevulinate from L-glutamyl-tRNA(Glu): step 1/2.</text>
</comment>
<proteinExistence type="inferred from homology"/>
<dbReference type="InterPro" id="IPR036343">
    <property type="entry name" value="GluRdtase_N_sf"/>
</dbReference>
<organism evidence="17 18">
    <name type="scientific">Gordonia phthalatica</name>
    <dbReference type="NCBI Taxonomy" id="1136941"/>
    <lineage>
        <taxon>Bacteria</taxon>
        <taxon>Bacillati</taxon>
        <taxon>Actinomycetota</taxon>
        <taxon>Actinomycetes</taxon>
        <taxon>Mycobacteriales</taxon>
        <taxon>Gordoniaceae</taxon>
        <taxon>Gordonia</taxon>
    </lineage>
</organism>
<dbReference type="HAMAP" id="MF_00087">
    <property type="entry name" value="Glu_tRNA_reductase"/>
    <property type="match status" value="1"/>
</dbReference>
<evidence type="ECO:0000256" key="5">
    <source>
        <dbReference type="ARBA" id="ARBA00023002"/>
    </source>
</evidence>
<evidence type="ECO:0000259" key="14">
    <source>
        <dbReference type="Pfam" id="PF00745"/>
    </source>
</evidence>
<dbReference type="GO" id="GO:0019353">
    <property type="term" value="P:protoporphyrinogen IX biosynthetic process from glutamate"/>
    <property type="evidence" value="ECO:0007669"/>
    <property type="project" value="TreeGrafter"/>
</dbReference>
<reference evidence="18" key="1">
    <citation type="submission" date="2015-06" db="EMBL/GenBank/DDBJ databases">
        <title>Complete genome sequence and metabolic analysis of phthalate degradation pathway in Gordonia sp. QH-11.</title>
        <authorList>
            <person name="Jin D."/>
            <person name="Kong X."/>
            <person name="Bai Z."/>
        </authorList>
    </citation>
    <scope>NUCLEOTIDE SEQUENCE [LARGE SCALE GENOMIC DNA]</scope>
    <source>
        <strain evidence="18">QH-11</strain>
    </source>
</reference>
<evidence type="ECO:0000256" key="10">
    <source>
        <dbReference type="PIRSR" id="PIRSR000445-2"/>
    </source>
</evidence>
<evidence type="ECO:0000259" key="16">
    <source>
        <dbReference type="Pfam" id="PF05201"/>
    </source>
</evidence>
<reference evidence="17 18" key="2">
    <citation type="journal article" date="2017" name="Int. J. Syst. Evol. Microbiol.">
        <title>Gordonia phthalatica sp. nov., a di-n-butyl phthalate-degrading bacterium isolated from activated sludge.</title>
        <authorList>
            <person name="Jin D."/>
            <person name="Kong X."/>
            <person name="Jia M."/>
            <person name="Yu X."/>
            <person name="Wang X."/>
            <person name="Zhuang X."/>
            <person name="Deng Y."/>
            <person name="Bai Z."/>
        </authorList>
    </citation>
    <scope>NUCLEOTIDE SEQUENCE [LARGE SCALE GENOMIC DNA]</scope>
    <source>
        <strain evidence="17 18">QH-11</strain>
    </source>
</reference>
<evidence type="ECO:0000256" key="4">
    <source>
        <dbReference type="ARBA" id="ARBA00022857"/>
    </source>
</evidence>
<keyword evidence="4 8" id="KW-0521">NADP</keyword>
<feature type="site" description="Important for activity" evidence="8 12">
    <location>
        <position position="99"/>
    </location>
</feature>
<comment type="subunit">
    <text evidence="8">Homodimer.</text>
</comment>
<dbReference type="OrthoDB" id="110209at2"/>
<evidence type="ECO:0000256" key="6">
    <source>
        <dbReference type="ARBA" id="ARBA00023244"/>
    </source>
</evidence>
<evidence type="ECO:0000259" key="15">
    <source>
        <dbReference type="Pfam" id="PF01488"/>
    </source>
</evidence>
<feature type="active site" description="Nucleophile" evidence="8 9">
    <location>
        <position position="50"/>
    </location>
</feature>
<dbReference type="AlphaFoldDB" id="A0A0N7FV13"/>
<dbReference type="SUPFAM" id="SSF69075">
    <property type="entry name" value="Glutamyl tRNA-reductase dimerization domain"/>
    <property type="match status" value="1"/>
</dbReference>
<dbReference type="PATRIC" id="fig|1136941.3.peg.3484"/>
<dbReference type="Pfam" id="PF05201">
    <property type="entry name" value="GlutR_N"/>
    <property type="match status" value="1"/>
</dbReference>
<dbReference type="InterPro" id="IPR015895">
    <property type="entry name" value="4pyrrol_synth_GluRdtase_N"/>
</dbReference>
<dbReference type="Gene3D" id="3.30.460.30">
    <property type="entry name" value="Glutamyl-tRNA reductase, N-terminal domain"/>
    <property type="match status" value="1"/>
</dbReference>
<dbReference type="Pfam" id="PF01488">
    <property type="entry name" value="Shikimate_DH"/>
    <property type="match status" value="1"/>
</dbReference>
<feature type="domain" description="Tetrapyrrole biosynthesis glutamyl-tRNA reductase dimerisation" evidence="14">
    <location>
        <begin position="328"/>
        <end position="426"/>
    </location>
</feature>
<keyword evidence="6 8" id="KW-0627">Porphyrin biosynthesis</keyword>
<dbReference type="KEGG" id="goq:ACH46_17045"/>
<dbReference type="Pfam" id="PF00745">
    <property type="entry name" value="GlutR_dimer"/>
    <property type="match status" value="1"/>
</dbReference>
<dbReference type="InterPro" id="IPR015896">
    <property type="entry name" value="4pyrrol_synth_GluRdtase_dimer"/>
</dbReference>
<feature type="binding site" evidence="8 10">
    <location>
        <begin position="114"/>
        <end position="116"/>
    </location>
    <ligand>
        <name>substrate</name>
    </ligand>
</feature>
<protein>
    <recommendedName>
        <fullName evidence="3 8">Glutamyl-tRNA reductase</fullName>
        <shortName evidence="8">GluTR</shortName>
        <ecNumber evidence="3 8">1.2.1.70</ecNumber>
    </recommendedName>
</protein>
<dbReference type="NCBIfam" id="NF000744">
    <property type="entry name" value="PRK00045.1-3"/>
    <property type="match status" value="1"/>
</dbReference>
<dbReference type="GO" id="GO:0050661">
    <property type="term" value="F:NADP binding"/>
    <property type="evidence" value="ECO:0007669"/>
    <property type="project" value="InterPro"/>
</dbReference>
<dbReference type="SUPFAM" id="SSF51735">
    <property type="entry name" value="NAD(P)-binding Rossmann-fold domains"/>
    <property type="match status" value="1"/>
</dbReference>
<dbReference type="InterPro" id="IPR036291">
    <property type="entry name" value="NAD(P)-bd_dom_sf"/>
</dbReference>
<evidence type="ECO:0000313" key="17">
    <source>
        <dbReference type="EMBL" id="ALG85879.1"/>
    </source>
</evidence>
<comment type="miscellaneous">
    <text evidence="8">During catalysis, the active site Cys acts as a nucleophile attacking the alpha-carbonyl group of tRNA-bound glutamate with the formation of a thioester intermediate between enzyme and glutamate, and the concomitant release of tRNA(Glu). The thioester intermediate is finally reduced by direct hydride transfer from NADPH, to form the product GSA.</text>
</comment>
<feature type="binding site" evidence="8 11">
    <location>
        <begin position="191"/>
        <end position="196"/>
    </location>
    <ligand>
        <name>NADP(+)</name>
        <dbReference type="ChEBI" id="CHEBI:58349"/>
    </ligand>
</feature>
<dbReference type="SUPFAM" id="SSF69742">
    <property type="entry name" value="Glutamyl tRNA-reductase catalytic, N-terminal domain"/>
    <property type="match status" value="1"/>
</dbReference>
<dbReference type="Proteomes" id="UP000063789">
    <property type="component" value="Chromosome"/>
</dbReference>
<evidence type="ECO:0000256" key="12">
    <source>
        <dbReference type="PIRSR" id="PIRSR000445-4"/>
    </source>
</evidence>
<evidence type="ECO:0000256" key="9">
    <source>
        <dbReference type="PIRSR" id="PIRSR000445-1"/>
    </source>
</evidence>
<dbReference type="GO" id="GO:0008883">
    <property type="term" value="F:glutamyl-tRNA reductase activity"/>
    <property type="evidence" value="ECO:0007669"/>
    <property type="project" value="UniProtKB-UniRule"/>
</dbReference>
<dbReference type="PANTHER" id="PTHR43013:SF1">
    <property type="entry name" value="GLUTAMYL-TRNA REDUCTASE"/>
    <property type="match status" value="1"/>
</dbReference>
<comment type="domain">
    <text evidence="8">Possesses an unusual extended V-shaped dimeric structure with each monomer consisting of three distinct domains arranged along a curved 'spinal' alpha-helix. The N-terminal catalytic domain specifically recognizes the glutamate moiety of the substrate. The second domain is the NADPH-binding domain, and the third C-terminal domain is responsible for dimerization.</text>
</comment>
<feature type="domain" description="Glutamyl-tRNA reductase N-terminal" evidence="16">
    <location>
        <begin position="7"/>
        <end position="156"/>
    </location>
</feature>
<gene>
    <name evidence="8" type="primary">hemA</name>
    <name evidence="17" type="ORF">ACH46_17045</name>
</gene>
<dbReference type="InterPro" id="IPR036453">
    <property type="entry name" value="GluRdtase_dimer_dom_sf"/>
</dbReference>
<feature type="domain" description="Quinate/shikimate 5-dehydrogenase/glutamyl-tRNA reductase" evidence="15">
    <location>
        <begin position="185"/>
        <end position="313"/>
    </location>
</feature>
<accession>A0A0N7FV13</accession>
<comment type="catalytic activity">
    <reaction evidence="7 8 13">
        <text>(S)-4-amino-5-oxopentanoate + tRNA(Glu) + NADP(+) = L-glutamyl-tRNA(Glu) + NADPH + H(+)</text>
        <dbReference type="Rhea" id="RHEA:12344"/>
        <dbReference type="Rhea" id="RHEA-COMP:9663"/>
        <dbReference type="Rhea" id="RHEA-COMP:9680"/>
        <dbReference type="ChEBI" id="CHEBI:15378"/>
        <dbReference type="ChEBI" id="CHEBI:57501"/>
        <dbReference type="ChEBI" id="CHEBI:57783"/>
        <dbReference type="ChEBI" id="CHEBI:58349"/>
        <dbReference type="ChEBI" id="CHEBI:78442"/>
        <dbReference type="ChEBI" id="CHEBI:78520"/>
        <dbReference type="EC" id="1.2.1.70"/>
    </reaction>
</comment>
<name>A0A0N7FV13_9ACTN</name>
<dbReference type="RefSeq" id="WP_062393976.1">
    <property type="nucleotide sequence ID" value="NZ_CP011853.1"/>
</dbReference>
<dbReference type="PANTHER" id="PTHR43013">
    <property type="entry name" value="GLUTAMYL-TRNA REDUCTASE"/>
    <property type="match status" value="1"/>
</dbReference>
<evidence type="ECO:0000256" key="13">
    <source>
        <dbReference type="RuleBase" id="RU000584"/>
    </source>
</evidence>
<evidence type="ECO:0000256" key="3">
    <source>
        <dbReference type="ARBA" id="ARBA00012970"/>
    </source>
</evidence>
<feature type="binding site" evidence="8 10">
    <location>
        <position position="109"/>
    </location>
    <ligand>
        <name>substrate</name>
    </ligand>
</feature>
<evidence type="ECO:0000256" key="7">
    <source>
        <dbReference type="ARBA" id="ARBA00047464"/>
    </source>
</evidence>
<dbReference type="UniPathway" id="UPA00251">
    <property type="reaction ID" value="UER00316"/>
</dbReference>
<evidence type="ECO:0000313" key="18">
    <source>
        <dbReference type="Proteomes" id="UP000063789"/>
    </source>
</evidence>
<dbReference type="PIRSF" id="PIRSF000445">
    <property type="entry name" value="4pyrrol_synth_GluRdtase"/>
    <property type="match status" value="1"/>
</dbReference>
<evidence type="ECO:0000256" key="2">
    <source>
        <dbReference type="ARBA" id="ARBA00005916"/>
    </source>
</evidence>
<dbReference type="NCBIfam" id="TIGR01035">
    <property type="entry name" value="hemA"/>
    <property type="match status" value="1"/>
</dbReference>
<evidence type="ECO:0000256" key="1">
    <source>
        <dbReference type="ARBA" id="ARBA00005059"/>
    </source>
</evidence>
<dbReference type="FunFam" id="3.30.460.30:FF:000001">
    <property type="entry name" value="Glutamyl-tRNA reductase"/>
    <property type="match status" value="1"/>
</dbReference>
<dbReference type="InterPro" id="IPR018214">
    <property type="entry name" value="GluRdtase_CS"/>
</dbReference>
<feature type="binding site" evidence="8 10">
    <location>
        <position position="120"/>
    </location>
    <ligand>
        <name>substrate</name>
    </ligand>
</feature>
<comment type="function">
    <text evidence="8">Catalyzes the NADPH-dependent reduction of glutamyl-tRNA(Glu) to glutamate 1-semialdehyde (GSA).</text>
</comment>
<dbReference type="PROSITE" id="PS00747">
    <property type="entry name" value="GLUTR"/>
    <property type="match status" value="1"/>
</dbReference>
<dbReference type="InterPro" id="IPR000343">
    <property type="entry name" value="4pyrrol_synth_GluRdtase"/>
</dbReference>
<dbReference type="STRING" id="1136941.ACH46_17045"/>
<keyword evidence="18" id="KW-1185">Reference proteome</keyword>
<evidence type="ECO:0000256" key="8">
    <source>
        <dbReference type="HAMAP-Rule" id="MF_00087"/>
    </source>
</evidence>
<feature type="binding site" evidence="8 10">
    <location>
        <begin position="49"/>
        <end position="52"/>
    </location>
    <ligand>
        <name>substrate</name>
    </ligand>
</feature>
<dbReference type="EMBL" id="CP011853">
    <property type="protein sequence ID" value="ALG85879.1"/>
    <property type="molecule type" value="Genomic_DNA"/>
</dbReference>
<dbReference type="InterPro" id="IPR006151">
    <property type="entry name" value="Shikm_DH/Glu-tRNA_Rdtase"/>
</dbReference>
<evidence type="ECO:0000256" key="11">
    <source>
        <dbReference type="PIRSR" id="PIRSR000445-3"/>
    </source>
</evidence>
<dbReference type="Gene3D" id="3.40.50.720">
    <property type="entry name" value="NAD(P)-binding Rossmann-like Domain"/>
    <property type="match status" value="1"/>
</dbReference>
<dbReference type="EC" id="1.2.1.70" evidence="3 8"/>
<keyword evidence="5 8" id="KW-0560">Oxidoreductase</keyword>
<comment type="similarity">
    <text evidence="2 8 13">Belongs to the glutamyl-tRNA reductase family.</text>
</comment>
<dbReference type="CDD" id="cd05213">
    <property type="entry name" value="NAD_bind_Glutamyl_tRNA_reduct"/>
    <property type="match status" value="1"/>
</dbReference>
<sequence length="445" mass="46959">MSVLLFGVSHRSAPVSLLERLSVSDDDRPKLVDALLSSHTVSEAMLVSTCNRVEIYAVVDAFHPALEAVGQVIGDHSGLSVAELTDHAYVRYSEAAVEHLFTVAAGLDSLVVGEQQILGQIRTAYSDADTNQTAGSTLHELAQKALRVGKRVHTETGIDRAGASVVSVAVGRAASIRGTDHPPMRSAAVIGAGAMGSLATSELAHDGVTDITVVNRTAARADEVAATVAEKYGITARGATFDDLAAAMADVDIVVTCTGSISSVVQVGDVHSALTRRTNTAPLLICDLGLPRDVDPTAGRLPGVHIVDIERLRGDERARAAEADTLAARDIVSGELAEYLAAQRQAEVTPTVAALRRRAAEVVEAEILRLQGRLTDLDDTQRDEVAKTVRRVADKLLHAPTVRVKQLASTGRGDHYAEALRELFELKPGSAEAVSAPEAGIDKLH</sequence>